<dbReference type="SUPFAM" id="SSF46600">
    <property type="entry name" value="C-terminal UvrC-binding domain of UvrB"/>
    <property type="match status" value="1"/>
</dbReference>
<keyword evidence="3" id="KW-1185">Reference proteome</keyword>
<dbReference type="Gene3D" id="4.10.860.10">
    <property type="entry name" value="UVR domain"/>
    <property type="match status" value="1"/>
</dbReference>
<dbReference type="RefSeq" id="WP_378157208.1">
    <property type="nucleotide sequence ID" value="NZ_JBHSEC010000022.1"/>
</dbReference>
<comment type="caution">
    <text evidence="2">The sequence shown here is derived from an EMBL/GenBank/DDBJ whole genome shotgun (WGS) entry which is preliminary data.</text>
</comment>
<dbReference type="Pfam" id="PF02151">
    <property type="entry name" value="UVR"/>
    <property type="match status" value="1"/>
</dbReference>
<proteinExistence type="predicted"/>
<sequence length="180" mass="20366">MICDNCKQRPVSVVIKQMQNGVATERHLCEVCASHSTSIQVDYSNDPLSLNQFLSHFFGTGAFQSTAPKQQQAVTCENCGMTFREFLNRGKFGCSHCYESFSEQLPQVFKRLHNGNVKHVGKVPSSFNATYALKRKVEDLRLQLKTAIEEERFEDAAKLRDEVRVLEHQLHNGGEGKDVD</sequence>
<dbReference type="Proteomes" id="UP001595817">
    <property type="component" value="Unassembled WGS sequence"/>
</dbReference>
<dbReference type="EMBL" id="JBHSEC010000022">
    <property type="protein sequence ID" value="MFC4411828.1"/>
    <property type="molecule type" value="Genomic_DNA"/>
</dbReference>
<evidence type="ECO:0000313" key="2">
    <source>
        <dbReference type="EMBL" id="MFC4411828.1"/>
    </source>
</evidence>
<evidence type="ECO:0000259" key="1">
    <source>
        <dbReference type="PROSITE" id="PS50151"/>
    </source>
</evidence>
<reference evidence="3" key="1">
    <citation type="journal article" date="2019" name="Int. J. Syst. Evol. Microbiol.">
        <title>The Global Catalogue of Microorganisms (GCM) 10K type strain sequencing project: providing services to taxonomists for standard genome sequencing and annotation.</title>
        <authorList>
            <consortium name="The Broad Institute Genomics Platform"/>
            <consortium name="The Broad Institute Genome Sequencing Center for Infectious Disease"/>
            <person name="Wu L."/>
            <person name="Ma J."/>
        </authorList>
    </citation>
    <scope>NUCLEOTIDE SEQUENCE [LARGE SCALE GENOMIC DNA]</scope>
    <source>
        <strain evidence="3">CCUG 59778</strain>
    </source>
</reference>
<dbReference type="InterPro" id="IPR025542">
    <property type="entry name" value="YacH"/>
</dbReference>
<dbReference type="PROSITE" id="PS50151">
    <property type="entry name" value="UVR"/>
    <property type="match status" value="1"/>
</dbReference>
<dbReference type="PANTHER" id="PTHR38430">
    <property type="entry name" value="PROTEIN-ARGININE KINASE ACTIVATOR PROTEIN"/>
    <property type="match status" value="1"/>
</dbReference>
<gene>
    <name evidence="2" type="ORF">ACFOZY_15670</name>
</gene>
<organism evidence="2 3">
    <name type="scientific">Chungangia koreensis</name>
    <dbReference type="NCBI Taxonomy" id="752657"/>
    <lineage>
        <taxon>Bacteria</taxon>
        <taxon>Bacillati</taxon>
        <taxon>Bacillota</taxon>
        <taxon>Bacilli</taxon>
        <taxon>Lactobacillales</taxon>
        <taxon>Chungangia</taxon>
    </lineage>
</organism>
<feature type="domain" description="UVR" evidence="1">
    <location>
        <begin position="134"/>
        <end position="169"/>
    </location>
</feature>
<dbReference type="PANTHER" id="PTHR38430:SF1">
    <property type="entry name" value="PROTEIN-ARGININE KINASE ACTIVATOR PROTEIN"/>
    <property type="match status" value="1"/>
</dbReference>
<dbReference type="PIRSF" id="PIRSF015034">
    <property type="entry name" value="YacH"/>
    <property type="match status" value="1"/>
</dbReference>
<dbReference type="InterPro" id="IPR001943">
    <property type="entry name" value="UVR_dom"/>
</dbReference>
<evidence type="ECO:0000313" key="3">
    <source>
        <dbReference type="Proteomes" id="UP001595817"/>
    </source>
</evidence>
<dbReference type="InterPro" id="IPR036876">
    <property type="entry name" value="UVR_dom_sf"/>
</dbReference>
<accession>A0ABV8X9A0</accession>
<name>A0ABV8X9A0_9LACT</name>
<protein>
    <submittedName>
        <fullName evidence="2">UvrB/UvrC motif-containing protein</fullName>
    </submittedName>
</protein>